<dbReference type="RefSeq" id="WP_253237734.1">
    <property type="nucleotide sequence ID" value="NZ_JAMYJR010000013.1"/>
</dbReference>
<protein>
    <submittedName>
        <fullName evidence="1">YbaB/EbfC family DNA-binding protein</fullName>
    </submittedName>
</protein>
<dbReference type="GO" id="GO:0003677">
    <property type="term" value="F:DNA binding"/>
    <property type="evidence" value="ECO:0007669"/>
    <property type="project" value="UniProtKB-KW"/>
</dbReference>
<sequence length="142" mass="14296">MAGPIDPSGLGGPLADVVAALGRARAAAGGQDESEPPVGTGVAADGRVRARAVRPGRIENLELDPSALRLGGAALAHEIEIAVNAALADLQSGAMAAAGQTDLGALSDQLKDIQAGAERQFARLTASLVEAQEQLTRRAGDR</sequence>
<dbReference type="InterPro" id="IPR036894">
    <property type="entry name" value="YbaB-like_sf"/>
</dbReference>
<organism evidence="1 2">
    <name type="scientific">Paractinoplanes aksuensis</name>
    <dbReference type="NCBI Taxonomy" id="2939490"/>
    <lineage>
        <taxon>Bacteria</taxon>
        <taxon>Bacillati</taxon>
        <taxon>Actinomycetota</taxon>
        <taxon>Actinomycetes</taxon>
        <taxon>Micromonosporales</taxon>
        <taxon>Micromonosporaceae</taxon>
        <taxon>Paractinoplanes</taxon>
    </lineage>
</organism>
<proteinExistence type="predicted"/>
<comment type="caution">
    <text evidence="1">The sequence shown here is derived from an EMBL/GenBank/DDBJ whole genome shotgun (WGS) entry which is preliminary data.</text>
</comment>
<dbReference type="EMBL" id="JAMYJR010000013">
    <property type="protein sequence ID" value="MCO8271610.1"/>
    <property type="molecule type" value="Genomic_DNA"/>
</dbReference>
<dbReference type="Proteomes" id="UP001523369">
    <property type="component" value="Unassembled WGS sequence"/>
</dbReference>
<name>A0ABT1DLA3_9ACTN</name>
<reference evidence="1 2" key="1">
    <citation type="submission" date="2022-06" db="EMBL/GenBank/DDBJ databases">
        <title>New Species of the Genus Actinoplanes, ActinopZanes ferrugineus.</title>
        <authorList>
            <person name="Ding P."/>
        </authorList>
    </citation>
    <scope>NUCLEOTIDE SEQUENCE [LARGE SCALE GENOMIC DNA]</scope>
    <source>
        <strain evidence="1 2">TRM88003</strain>
    </source>
</reference>
<dbReference type="Gene3D" id="3.30.1310.10">
    <property type="entry name" value="Nucleoid-associated protein YbaB-like domain"/>
    <property type="match status" value="1"/>
</dbReference>
<evidence type="ECO:0000313" key="1">
    <source>
        <dbReference type="EMBL" id="MCO8271610.1"/>
    </source>
</evidence>
<accession>A0ABT1DLA3</accession>
<evidence type="ECO:0000313" key="2">
    <source>
        <dbReference type="Proteomes" id="UP001523369"/>
    </source>
</evidence>
<gene>
    <name evidence="1" type="ORF">M1L60_13520</name>
</gene>
<keyword evidence="1" id="KW-0238">DNA-binding</keyword>
<keyword evidence="2" id="KW-1185">Reference proteome</keyword>